<gene>
    <name evidence="4" type="ORF">CFX0092_B0210</name>
</gene>
<feature type="domain" description="Bacterial repeat" evidence="3">
    <location>
        <begin position="500"/>
        <end position="561"/>
    </location>
</feature>
<dbReference type="RefSeq" id="WP_157913317.1">
    <property type="nucleotide sequence ID" value="NZ_LN890656.1"/>
</dbReference>
<dbReference type="SUPFAM" id="SSF63825">
    <property type="entry name" value="YWTD domain"/>
    <property type="match status" value="1"/>
</dbReference>
<feature type="signal peptide" evidence="2">
    <location>
        <begin position="1"/>
        <end position="29"/>
    </location>
</feature>
<proteinExistence type="predicted"/>
<dbReference type="Pfam" id="PF18998">
    <property type="entry name" value="Flg_new_2"/>
    <property type="match status" value="3"/>
</dbReference>
<keyword evidence="5" id="KW-1185">Reference proteome</keyword>
<sequence>MMKPRMTPIVRWLGPVVLLLVMVARAGSAAPEAPQAPAAVSFIYWTDQSTGSANGEIWRSNPDGTGADAPLVTGLTNPRGLALDEANNQMYWVDRATDKLQWAPLAGGSAVNFCNGLFSPDDMKLDLESRWVYWSEPVQNRIRRSPLTACNPQTVLDADDGLGDVVGIALDLANNQIYWTEFGAKRVRRANLDGTGVVTLIETGLGGPLEIALDLDGADKYLYITDSPNNTPGYGGRVLRAPLSGGNMTQNGPELDNPRGLALDLAAGQLYVIDAEAKTLKRWDLDGQNAVTLKSGGVTLNDPRAVALRFGGQTCYTLSRQHTGNGSNPTANPPNSTGCPNDQYTENATISVSAVPSAGWAVSGWSGTINNNSTGPTNTVVMPANNHTVIVHYDQPCYMLDRQHTGQGSNPTATPANSTGCPAGQYAPGTVITLTAAPAANWIVDSWSGADNGAAILVNTVTMPDGHHTVIVNYVFDDTTCYTLTRRHTGQGADPIASPPSSNGCDTLGQYKQGAVITLTADPAPNWRVDGWSGTDNDNSPATINTVTMQTGDRTVSVFYEVTAHSLAHIPMIVDIPPPPCFAGPNEVEDNNSFATANGQLCAAGVFNGLPQDRLDFFSFDTTTAGHVAVTVSDHHGGGVQLQLWHNGVSIADDTNQNDGLSVAVPNAAPGRYYVLIYAETPKPGETRAYAMQVVWP</sequence>
<accession>A0A160T6T4</accession>
<evidence type="ECO:0000256" key="2">
    <source>
        <dbReference type="SAM" id="SignalP"/>
    </source>
</evidence>
<dbReference type="GO" id="GO:0060070">
    <property type="term" value="P:canonical Wnt signaling pathway"/>
    <property type="evidence" value="ECO:0007669"/>
    <property type="project" value="TreeGrafter"/>
</dbReference>
<dbReference type="GO" id="GO:0017147">
    <property type="term" value="F:Wnt-protein binding"/>
    <property type="evidence" value="ECO:0007669"/>
    <property type="project" value="TreeGrafter"/>
</dbReference>
<dbReference type="PROSITE" id="PS51120">
    <property type="entry name" value="LDLRB"/>
    <property type="match status" value="2"/>
</dbReference>
<dbReference type="PANTHER" id="PTHR46513:SF13">
    <property type="entry name" value="EGF-LIKE DOMAIN-CONTAINING PROTEIN"/>
    <property type="match status" value="1"/>
</dbReference>
<dbReference type="GO" id="GO:0042813">
    <property type="term" value="F:Wnt receptor activity"/>
    <property type="evidence" value="ECO:0007669"/>
    <property type="project" value="TreeGrafter"/>
</dbReference>
<protein>
    <recommendedName>
        <fullName evidence="3">Bacterial repeat domain-containing protein</fullName>
    </recommendedName>
</protein>
<evidence type="ECO:0000313" key="5">
    <source>
        <dbReference type="Proteomes" id="UP000215027"/>
    </source>
</evidence>
<dbReference type="SUPFAM" id="SSF101898">
    <property type="entry name" value="NHL repeat"/>
    <property type="match status" value="1"/>
</dbReference>
<feature type="chain" id="PRO_5007820153" description="Bacterial repeat domain-containing protein" evidence="2">
    <location>
        <begin position="30"/>
        <end position="697"/>
    </location>
</feature>
<dbReference type="KEGG" id="pbf:CFX0092_B0210"/>
<dbReference type="InterPro" id="IPR050778">
    <property type="entry name" value="Cueball_EGF_LRP_Nidogen"/>
</dbReference>
<dbReference type="InterPro" id="IPR000033">
    <property type="entry name" value="LDLR_classB_rpt"/>
</dbReference>
<name>A0A160T6T4_9CHLR</name>
<dbReference type="AlphaFoldDB" id="A0A160T6T4"/>
<feature type="domain" description="Bacterial repeat" evidence="3">
    <location>
        <begin position="340"/>
        <end position="394"/>
    </location>
</feature>
<dbReference type="OrthoDB" id="111868at2"/>
<dbReference type="InterPro" id="IPR044060">
    <property type="entry name" value="Bacterial_rp_domain"/>
</dbReference>
<dbReference type="GO" id="GO:0005886">
    <property type="term" value="C:plasma membrane"/>
    <property type="evidence" value="ECO:0007669"/>
    <property type="project" value="TreeGrafter"/>
</dbReference>
<evidence type="ECO:0000313" key="4">
    <source>
        <dbReference type="EMBL" id="CUS05744.1"/>
    </source>
</evidence>
<dbReference type="Proteomes" id="UP000215027">
    <property type="component" value="Chromosome II"/>
</dbReference>
<feature type="domain" description="Bacterial repeat" evidence="3">
    <location>
        <begin position="419"/>
        <end position="474"/>
    </location>
</feature>
<evidence type="ECO:0000259" key="3">
    <source>
        <dbReference type="Pfam" id="PF18998"/>
    </source>
</evidence>
<evidence type="ECO:0000256" key="1">
    <source>
        <dbReference type="SAM" id="MobiDB-lite"/>
    </source>
</evidence>
<dbReference type="EMBL" id="LN890656">
    <property type="protein sequence ID" value="CUS05744.1"/>
    <property type="molecule type" value="Genomic_DNA"/>
</dbReference>
<dbReference type="PANTHER" id="PTHR46513">
    <property type="entry name" value="VITELLOGENIN RECEPTOR-LIKE PROTEIN-RELATED-RELATED"/>
    <property type="match status" value="1"/>
</dbReference>
<dbReference type="SMART" id="SM00135">
    <property type="entry name" value="LY"/>
    <property type="match status" value="5"/>
</dbReference>
<feature type="region of interest" description="Disordered" evidence="1">
    <location>
        <begin position="320"/>
        <end position="344"/>
    </location>
</feature>
<reference evidence="4" key="1">
    <citation type="submission" date="2016-01" db="EMBL/GenBank/DDBJ databases">
        <authorList>
            <person name="Mcilroy J.S."/>
            <person name="Karst M S."/>
            <person name="Albertsen M."/>
        </authorList>
    </citation>
    <scope>NUCLEOTIDE SEQUENCE</scope>
    <source>
        <strain evidence="4">Cfx-K</strain>
    </source>
</reference>
<keyword evidence="2" id="KW-0732">Signal</keyword>
<dbReference type="Gene3D" id="2.60.120.380">
    <property type="match status" value="1"/>
</dbReference>
<organism evidence="4 5">
    <name type="scientific">Candidatus Promineifilum breve</name>
    <dbReference type="NCBI Taxonomy" id="1806508"/>
    <lineage>
        <taxon>Bacteria</taxon>
        <taxon>Bacillati</taxon>
        <taxon>Chloroflexota</taxon>
        <taxon>Ardenticatenia</taxon>
        <taxon>Candidatus Promineifilales</taxon>
        <taxon>Candidatus Promineifilaceae</taxon>
        <taxon>Candidatus Promineifilum</taxon>
    </lineage>
</organism>
<dbReference type="InterPro" id="IPR011042">
    <property type="entry name" value="6-blade_b-propeller_TolB-like"/>
</dbReference>
<dbReference type="Gene3D" id="2.120.10.30">
    <property type="entry name" value="TolB, C-terminal domain"/>
    <property type="match status" value="2"/>
</dbReference>
<dbReference type="SUPFAM" id="SSF89260">
    <property type="entry name" value="Collagen-binding domain"/>
    <property type="match status" value="1"/>
</dbReference>